<feature type="compositionally biased region" description="Low complexity" evidence="1">
    <location>
        <begin position="147"/>
        <end position="168"/>
    </location>
</feature>
<dbReference type="EMBL" id="BNJQ01000008">
    <property type="protein sequence ID" value="GHP04750.1"/>
    <property type="molecule type" value="Genomic_DNA"/>
</dbReference>
<dbReference type="Proteomes" id="UP000660262">
    <property type="component" value="Unassembled WGS sequence"/>
</dbReference>
<comment type="caution">
    <text evidence="3">The sequence shown here is derived from an EMBL/GenBank/DDBJ whole genome shotgun (WGS) entry which is preliminary data.</text>
</comment>
<feature type="compositionally biased region" description="Basic and acidic residues" evidence="1">
    <location>
        <begin position="127"/>
        <end position="146"/>
    </location>
</feature>
<feature type="compositionally biased region" description="Acidic residues" evidence="1">
    <location>
        <begin position="169"/>
        <end position="191"/>
    </location>
</feature>
<evidence type="ECO:0000313" key="4">
    <source>
        <dbReference type="Proteomes" id="UP000660262"/>
    </source>
</evidence>
<dbReference type="Pfam" id="PF06991">
    <property type="entry name" value="MFAP1"/>
    <property type="match status" value="1"/>
</dbReference>
<evidence type="ECO:0000256" key="1">
    <source>
        <dbReference type="SAM" id="MobiDB-lite"/>
    </source>
</evidence>
<proteinExistence type="predicted"/>
<feature type="compositionally biased region" description="Low complexity" evidence="1">
    <location>
        <begin position="251"/>
        <end position="260"/>
    </location>
</feature>
<feature type="compositionally biased region" description="Basic and acidic residues" evidence="1">
    <location>
        <begin position="309"/>
        <end position="319"/>
    </location>
</feature>
<accession>A0A830HG45</accession>
<feature type="domain" description="Micro-fibrillar-associated protein 1 C-terminal" evidence="2">
    <location>
        <begin position="187"/>
        <end position="320"/>
    </location>
</feature>
<protein>
    <recommendedName>
        <fullName evidence="2">Micro-fibrillar-associated protein 1 C-terminal domain-containing protein</fullName>
    </recommendedName>
</protein>
<name>A0A830HG45_9CHLO</name>
<keyword evidence="4" id="KW-1185">Reference proteome</keyword>
<evidence type="ECO:0000313" key="3">
    <source>
        <dbReference type="EMBL" id="GHP04750.1"/>
    </source>
</evidence>
<feature type="compositionally biased region" description="Low complexity" evidence="1">
    <location>
        <begin position="76"/>
        <end position="99"/>
    </location>
</feature>
<gene>
    <name evidence="3" type="ORF">PPROV_000350300</name>
</gene>
<feature type="compositionally biased region" description="Basic and acidic residues" evidence="1">
    <location>
        <begin position="220"/>
        <end position="250"/>
    </location>
</feature>
<evidence type="ECO:0000259" key="2">
    <source>
        <dbReference type="Pfam" id="PF06991"/>
    </source>
</evidence>
<feature type="compositionally biased region" description="Acidic residues" evidence="1">
    <location>
        <begin position="100"/>
        <end position="115"/>
    </location>
</feature>
<dbReference type="PANTHER" id="PTHR15327">
    <property type="entry name" value="MICROFIBRIL-ASSOCIATED PROTEIN"/>
    <property type="match status" value="1"/>
</dbReference>
<organism evidence="3 4">
    <name type="scientific">Pycnococcus provasolii</name>
    <dbReference type="NCBI Taxonomy" id="41880"/>
    <lineage>
        <taxon>Eukaryota</taxon>
        <taxon>Viridiplantae</taxon>
        <taxon>Chlorophyta</taxon>
        <taxon>Pseudoscourfieldiophyceae</taxon>
        <taxon>Pseudoscourfieldiales</taxon>
        <taxon>Pycnococcaceae</taxon>
        <taxon>Pycnococcus</taxon>
    </lineage>
</organism>
<feature type="region of interest" description="Disordered" evidence="1">
    <location>
        <begin position="309"/>
        <end position="361"/>
    </location>
</feature>
<feature type="compositionally biased region" description="Basic and acidic residues" evidence="1">
    <location>
        <begin position="1"/>
        <end position="11"/>
    </location>
</feature>
<dbReference type="InterPro" id="IPR009730">
    <property type="entry name" value="MFAP1_C"/>
</dbReference>
<feature type="region of interest" description="Disordered" evidence="1">
    <location>
        <begin position="1"/>
        <end position="286"/>
    </location>
</feature>
<sequence length="361" mass="40058">MSVRRALEQPKVRKNNADCVANDPGFGRSSKPQDRRYRPGVLPTWMTNEEDDEEHVGNAIPGGDDVDMVTNEKSGPRVVDMPRVVEVPRVVDVPRVLDVGVDDEQEDDDDDDDDEADRRRARMRARMNREQERQEHDDGGDLEPERATNAAASPAPRAGVGRAAAAAEQDADDEGSSDYTYETEESDEEDGAVAAMPAITFVPKSKRATIAERDAEEWREEERRKQEAEQLAKRQAETREQARREAERAQAEAQAAAAAALGSVTDEARASMRDASGIDTDDESGDADALFDLWHKREMSRLLRDLAARERYTDPRASNDPRAPGTNDDKGDASMLNDTRPLPIVTKPPQSRGAFFRSEAD</sequence>
<reference evidence="3" key="1">
    <citation type="submission" date="2020-10" db="EMBL/GenBank/DDBJ databases">
        <title>Unveiling of a novel bifunctional photoreceptor, Dualchrome1, isolated from a cosmopolitan green alga.</title>
        <authorList>
            <person name="Suzuki S."/>
            <person name="Kawachi M."/>
        </authorList>
    </citation>
    <scope>NUCLEOTIDE SEQUENCE</scope>
    <source>
        <strain evidence="3">NIES 2893</strain>
    </source>
</reference>
<dbReference type="AlphaFoldDB" id="A0A830HG45"/>
<dbReference type="InterPro" id="IPR033194">
    <property type="entry name" value="MFAP1"/>
</dbReference>